<gene>
    <name evidence="5" type="ORF">KXJ70_03220</name>
</gene>
<feature type="domain" description="Acyl-CoA dehydrogenase/oxidase C-terminal" evidence="2">
    <location>
        <begin position="227"/>
        <end position="377"/>
    </location>
</feature>
<dbReference type="Pfam" id="PF00441">
    <property type="entry name" value="Acyl-CoA_dh_1"/>
    <property type="match status" value="1"/>
</dbReference>
<dbReference type="InterPro" id="IPR009075">
    <property type="entry name" value="AcylCo_DH/oxidase_C"/>
</dbReference>
<dbReference type="Proteomes" id="UP001166291">
    <property type="component" value="Unassembled WGS sequence"/>
</dbReference>
<feature type="domain" description="Acyl-CoA dehydrogenase/oxidase N-terminal" evidence="4">
    <location>
        <begin position="6"/>
        <end position="117"/>
    </location>
</feature>
<dbReference type="Pfam" id="PF02771">
    <property type="entry name" value="Acyl-CoA_dh_N"/>
    <property type="match status" value="1"/>
</dbReference>
<dbReference type="InterPro" id="IPR006089">
    <property type="entry name" value="Acyl-CoA_DH_CS"/>
</dbReference>
<name>A0ABS6VN73_9GAMM</name>
<evidence type="ECO:0000259" key="2">
    <source>
        <dbReference type="Pfam" id="PF00441"/>
    </source>
</evidence>
<proteinExistence type="predicted"/>
<dbReference type="PROSITE" id="PS00073">
    <property type="entry name" value="ACYL_COA_DH_2"/>
    <property type="match status" value="1"/>
</dbReference>
<dbReference type="Pfam" id="PF02770">
    <property type="entry name" value="Acyl-CoA_dh_M"/>
    <property type="match status" value="1"/>
</dbReference>
<dbReference type="RefSeq" id="WP_219042005.1">
    <property type="nucleotide sequence ID" value="NZ_JAHWDQ010000001.1"/>
</dbReference>
<dbReference type="InterPro" id="IPR013786">
    <property type="entry name" value="AcylCoA_DH/ox_N"/>
</dbReference>
<evidence type="ECO:0000259" key="4">
    <source>
        <dbReference type="Pfam" id="PF02771"/>
    </source>
</evidence>
<comment type="caution">
    <text evidence="5">The sequence shown here is derived from an EMBL/GenBank/DDBJ whole genome shotgun (WGS) entry which is preliminary data.</text>
</comment>
<dbReference type="InterPro" id="IPR006091">
    <property type="entry name" value="Acyl-CoA_Oxase/DH_mid-dom"/>
</dbReference>
<dbReference type="InterPro" id="IPR052547">
    <property type="entry name" value="Mito_Isobutyryl-CoADH"/>
</dbReference>
<evidence type="ECO:0000259" key="3">
    <source>
        <dbReference type="Pfam" id="PF02770"/>
    </source>
</evidence>
<evidence type="ECO:0000313" key="6">
    <source>
        <dbReference type="Proteomes" id="UP001166291"/>
    </source>
</evidence>
<keyword evidence="1" id="KW-0285">Flavoprotein</keyword>
<evidence type="ECO:0000313" key="5">
    <source>
        <dbReference type="EMBL" id="MBW2939765.1"/>
    </source>
</evidence>
<evidence type="ECO:0000256" key="1">
    <source>
        <dbReference type="ARBA" id="ARBA00022630"/>
    </source>
</evidence>
<dbReference type="PANTHER" id="PTHR43831">
    <property type="entry name" value="ISOBUTYRYL-COA DEHYDROGENASE"/>
    <property type="match status" value="1"/>
</dbReference>
<dbReference type="EMBL" id="JAHWDQ010000001">
    <property type="protein sequence ID" value="MBW2939765.1"/>
    <property type="molecule type" value="Genomic_DNA"/>
</dbReference>
<keyword evidence="6" id="KW-1185">Reference proteome</keyword>
<protein>
    <submittedName>
        <fullName evidence="5">Acyl-CoA dehydrogenase family protein</fullName>
    </submittedName>
</protein>
<accession>A0ABS6VN73</accession>
<sequence length="386" mass="41445">MDFNLSDDQKAFAESARSFADGVFKPNAAQWDAEHIFPKDALKQAGELGFMGMYTPEDAGGLGMSRLDTSVIVEELARGCTSTAAFLTIHNMATSMVGTYGKPALIEEWCGDLVMGEKLASYCLTEPSAGSDAGNLRSSARADGDNYIVNGSKMFISGAGSTDLLVAMLRTGGDGPKGISAFAIPADAPGVSYGKKEEKMGWNSQPTRTVSFEDVVVPAANMLGSAGEGFKIAMKGLDGGRINIATCSIGTAQAAIEATIAYVKERKQFGQAIADFQNTQFKLADMTTDLVAARQMVRLAAFKLDSRDPEASVYCAMAKRFATDVCFTICNDALQLHGGYGYIKEYPLERHVRDSRVHQILEGTNEIMRVIIGRRLLMDGALEVIK</sequence>
<reference evidence="5" key="1">
    <citation type="submission" date="2021-07" db="EMBL/GenBank/DDBJ databases">
        <title>Zhongshania sp. CAU 1632 isolated from seawater.</title>
        <authorList>
            <person name="Kim W."/>
        </authorList>
    </citation>
    <scope>NUCLEOTIDE SEQUENCE</scope>
    <source>
        <strain evidence="5">CAU 1632</strain>
    </source>
</reference>
<dbReference type="PANTHER" id="PTHR43831:SF1">
    <property type="entry name" value="ISOBUTYRYL-COA DEHYDROGENASE, MITOCHONDRIAL"/>
    <property type="match status" value="1"/>
</dbReference>
<organism evidence="5 6">
    <name type="scientific">Zhongshania aquimaris</name>
    <dbReference type="NCBI Taxonomy" id="2857107"/>
    <lineage>
        <taxon>Bacteria</taxon>
        <taxon>Pseudomonadati</taxon>
        <taxon>Pseudomonadota</taxon>
        <taxon>Gammaproteobacteria</taxon>
        <taxon>Cellvibrionales</taxon>
        <taxon>Spongiibacteraceae</taxon>
        <taxon>Zhongshania</taxon>
    </lineage>
</organism>
<feature type="domain" description="Acyl-CoA oxidase/dehydrogenase middle" evidence="3">
    <location>
        <begin position="122"/>
        <end position="215"/>
    </location>
</feature>
<dbReference type="PIRSF" id="PIRSF016578">
    <property type="entry name" value="HsaA"/>
    <property type="match status" value="1"/>
</dbReference>